<evidence type="ECO:0000313" key="2">
    <source>
        <dbReference type="Proteomes" id="UP000315648"/>
    </source>
</evidence>
<dbReference type="Gene3D" id="3.40.50.2000">
    <property type="entry name" value="Glycogen Phosphorylase B"/>
    <property type="match status" value="2"/>
</dbReference>
<organism evidence="1 2">
    <name type="scientific">Rariglobus hedericola</name>
    <dbReference type="NCBI Taxonomy" id="2597822"/>
    <lineage>
        <taxon>Bacteria</taxon>
        <taxon>Pseudomonadati</taxon>
        <taxon>Verrucomicrobiota</taxon>
        <taxon>Opitutia</taxon>
        <taxon>Opitutales</taxon>
        <taxon>Opitutaceae</taxon>
        <taxon>Rariglobus</taxon>
    </lineage>
</organism>
<dbReference type="Pfam" id="PF13692">
    <property type="entry name" value="Glyco_trans_1_4"/>
    <property type="match status" value="1"/>
</dbReference>
<dbReference type="PANTHER" id="PTHR45947:SF3">
    <property type="entry name" value="SULFOQUINOVOSYL TRANSFERASE SQD2"/>
    <property type="match status" value="1"/>
</dbReference>
<dbReference type="Proteomes" id="UP000315648">
    <property type="component" value="Unassembled WGS sequence"/>
</dbReference>
<dbReference type="PANTHER" id="PTHR45947">
    <property type="entry name" value="SULFOQUINOVOSYL TRANSFERASE SQD2"/>
    <property type="match status" value="1"/>
</dbReference>
<protein>
    <submittedName>
        <fullName evidence="1">Glycosyltransferase family 4 protein</fullName>
    </submittedName>
</protein>
<keyword evidence="1" id="KW-0808">Transferase</keyword>
<evidence type="ECO:0000313" key="1">
    <source>
        <dbReference type="EMBL" id="TSJ78953.1"/>
    </source>
</evidence>
<accession>A0A556QQP6</accession>
<reference evidence="1 2" key="1">
    <citation type="submission" date="2019-07" db="EMBL/GenBank/DDBJ databases">
        <title>Description of 53C-WASEF.</title>
        <authorList>
            <person name="Pitt A."/>
            <person name="Hahn M.W."/>
        </authorList>
    </citation>
    <scope>NUCLEOTIDE SEQUENCE [LARGE SCALE GENOMIC DNA]</scope>
    <source>
        <strain evidence="1 2">53C-WASEF</strain>
    </source>
</reference>
<dbReference type="EMBL" id="VMBG01000001">
    <property type="protein sequence ID" value="TSJ78953.1"/>
    <property type="molecule type" value="Genomic_DNA"/>
</dbReference>
<proteinExistence type="predicted"/>
<dbReference type="OrthoDB" id="179766at2"/>
<dbReference type="SUPFAM" id="SSF53756">
    <property type="entry name" value="UDP-Glycosyltransferase/glycogen phosphorylase"/>
    <property type="match status" value="1"/>
</dbReference>
<dbReference type="AlphaFoldDB" id="A0A556QQP6"/>
<comment type="caution">
    <text evidence="1">The sequence shown here is derived from an EMBL/GenBank/DDBJ whole genome shotgun (WGS) entry which is preliminary data.</text>
</comment>
<sequence length="325" mass="36212">MERVYVIGHRPPPVTGENLCLRQLEVTLRDLGREVMSRSRSDVRNLLLWRSSIWLAAGGKKIGHLRDVLWLVWWRLCGCQVNIYIHNISWRNFKKHAWFWRFLGKGNFRFVVLTDEISGALESAGLPAIRLNNTLADGSEPDAAESRAPVRRLLWMSAVTVEKGFPIAYSVFLKLRAQHHDWRLDVYGAGPLSMDSARFPDVHFHGFTQDAEKQAALDAGGIFILPSSYVNETQPLSIIEALANGIPFVASTIGGIKVMRGGSAAMPAGVCIESAAPVEQWVSAVESVYANYASYSQAAKEVYRQDFSRAAYRTGVSRLMSKSAN</sequence>
<dbReference type="GO" id="GO:0016757">
    <property type="term" value="F:glycosyltransferase activity"/>
    <property type="evidence" value="ECO:0007669"/>
    <property type="project" value="TreeGrafter"/>
</dbReference>
<dbReference type="InterPro" id="IPR050194">
    <property type="entry name" value="Glycosyltransferase_grp1"/>
</dbReference>
<dbReference type="CDD" id="cd03801">
    <property type="entry name" value="GT4_PimA-like"/>
    <property type="match status" value="1"/>
</dbReference>
<dbReference type="RefSeq" id="WP_144229295.1">
    <property type="nucleotide sequence ID" value="NZ_CBCRVV010000045.1"/>
</dbReference>
<keyword evidence="2" id="KW-1185">Reference proteome</keyword>
<name>A0A556QQP6_9BACT</name>
<gene>
    <name evidence="1" type="ORF">FPL22_06525</name>
</gene>